<dbReference type="InterPro" id="IPR011032">
    <property type="entry name" value="GroES-like_sf"/>
</dbReference>
<dbReference type="NCBIfam" id="TIGR01751">
    <property type="entry name" value="crot-CoA-red"/>
    <property type="match status" value="1"/>
</dbReference>
<dbReference type="InterPro" id="IPR036291">
    <property type="entry name" value="NAD(P)-bd_dom_sf"/>
</dbReference>
<name>A0AAP7DF82_9VIBR</name>
<evidence type="ECO:0000256" key="5">
    <source>
        <dbReference type="ARBA" id="ARBA00022884"/>
    </source>
</evidence>
<evidence type="ECO:0000259" key="7">
    <source>
        <dbReference type="SMART" id="SM00829"/>
    </source>
</evidence>
<feature type="domain" description="Enoyl reductase (ER)" evidence="7">
    <location>
        <begin position="21"/>
        <end position="389"/>
    </location>
</feature>
<keyword evidence="8" id="KW-0560">Oxidoreductase</keyword>
<reference evidence="8 9" key="1">
    <citation type="submission" date="2019-09" db="EMBL/GenBank/DDBJ databases">
        <title>Draft genome sequencing and comparative genomics of hatchery-associated Vibrios.</title>
        <authorList>
            <person name="Kehlet-Delgado H."/>
            <person name="Mueller R.S."/>
        </authorList>
    </citation>
    <scope>NUCLEOTIDE SEQUENCE [LARGE SCALE GENOMIC DNA]</scope>
    <source>
        <strain evidence="8 9">09-121-3</strain>
    </source>
</reference>
<dbReference type="InterPro" id="IPR010085">
    <property type="entry name" value="Crot_CoA_red"/>
</dbReference>
<comment type="caution">
    <text evidence="8">The sequence shown here is derived from an EMBL/GenBank/DDBJ whole genome shotgun (WGS) entry which is preliminary data.</text>
</comment>
<accession>A0AAP7DF82</accession>
<dbReference type="Gene3D" id="3.90.180.10">
    <property type="entry name" value="Medium-chain alcohol dehydrogenases, catalytic domain"/>
    <property type="match status" value="2"/>
</dbReference>
<dbReference type="PANTHER" id="PTHR44154:SF1">
    <property type="entry name" value="QUINONE OXIDOREDUCTASE"/>
    <property type="match status" value="1"/>
</dbReference>
<dbReference type="SMART" id="SM00829">
    <property type="entry name" value="PKS_ER"/>
    <property type="match status" value="1"/>
</dbReference>
<dbReference type="AlphaFoldDB" id="A0AAP7DF82"/>
<dbReference type="InterPro" id="IPR002364">
    <property type="entry name" value="Quin_OxRdtase/zeta-crystal_CS"/>
</dbReference>
<evidence type="ECO:0000313" key="8">
    <source>
        <dbReference type="EMBL" id="NOJ24175.1"/>
    </source>
</evidence>
<evidence type="ECO:0000256" key="1">
    <source>
        <dbReference type="ARBA" id="ARBA00004496"/>
    </source>
</evidence>
<dbReference type="Pfam" id="PF08240">
    <property type="entry name" value="ADH_N"/>
    <property type="match status" value="1"/>
</dbReference>
<dbReference type="GO" id="GO:0003723">
    <property type="term" value="F:RNA binding"/>
    <property type="evidence" value="ECO:0007669"/>
    <property type="project" value="UniProtKB-KW"/>
</dbReference>
<dbReference type="InterPro" id="IPR013149">
    <property type="entry name" value="ADH-like_C"/>
</dbReference>
<dbReference type="SUPFAM" id="SSF50129">
    <property type="entry name" value="GroES-like"/>
    <property type="match status" value="1"/>
</dbReference>
<organism evidence="8 9">
    <name type="scientific">Vibrio coralliilyticus</name>
    <dbReference type="NCBI Taxonomy" id="190893"/>
    <lineage>
        <taxon>Bacteria</taxon>
        <taxon>Pseudomonadati</taxon>
        <taxon>Pseudomonadota</taxon>
        <taxon>Gammaproteobacteria</taxon>
        <taxon>Vibrionales</taxon>
        <taxon>Vibrionaceae</taxon>
        <taxon>Vibrio</taxon>
    </lineage>
</organism>
<dbReference type="PANTHER" id="PTHR44154">
    <property type="entry name" value="QUINONE OXIDOREDUCTASE"/>
    <property type="match status" value="1"/>
</dbReference>
<dbReference type="Gene3D" id="3.40.50.720">
    <property type="entry name" value="NAD(P)-binding Rossmann-like Domain"/>
    <property type="match status" value="1"/>
</dbReference>
<dbReference type="PROSITE" id="PS01162">
    <property type="entry name" value="QOR_ZETA_CRYSTAL"/>
    <property type="match status" value="1"/>
</dbReference>
<evidence type="ECO:0000256" key="2">
    <source>
        <dbReference type="ARBA" id="ARBA00011881"/>
    </source>
</evidence>
<proteinExistence type="predicted"/>
<dbReference type="SUPFAM" id="SSF51735">
    <property type="entry name" value="NAD(P)-binding Rossmann-fold domains"/>
    <property type="match status" value="1"/>
</dbReference>
<keyword evidence="4" id="KW-0521">NADP</keyword>
<dbReference type="GO" id="GO:0008270">
    <property type="term" value="F:zinc ion binding"/>
    <property type="evidence" value="ECO:0007669"/>
    <property type="project" value="InterPro"/>
</dbReference>
<dbReference type="GO" id="GO:0005737">
    <property type="term" value="C:cytoplasm"/>
    <property type="evidence" value="ECO:0007669"/>
    <property type="project" value="UniProtKB-SubCell"/>
</dbReference>
<keyword evidence="3" id="KW-0963">Cytoplasm</keyword>
<keyword evidence="6" id="KW-0007">Acetylation</keyword>
<protein>
    <submittedName>
        <fullName evidence="8">Crotonyl-CoA carboxylase/reductase</fullName>
        <ecNumber evidence="8">1.3.1.85</ecNumber>
    </submittedName>
</protein>
<dbReference type="EMBL" id="VTXP01000008">
    <property type="protein sequence ID" value="NOJ24175.1"/>
    <property type="molecule type" value="Genomic_DNA"/>
</dbReference>
<comment type="subunit">
    <text evidence="2">Homotetramer.</text>
</comment>
<evidence type="ECO:0000256" key="6">
    <source>
        <dbReference type="ARBA" id="ARBA00022990"/>
    </source>
</evidence>
<gene>
    <name evidence="8" type="primary">ccrA</name>
    <name evidence="8" type="ORF">F0238_15670</name>
</gene>
<comment type="subcellular location">
    <subcellularLocation>
        <location evidence="1">Cytoplasm</location>
    </subcellularLocation>
</comment>
<dbReference type="InterPro" id="IPR013154">
    <property type="entry name" value="ADH-like_N"/>
</dbReference>
<evidence type="ECO:0000256" key="4">
    <source>
        <dbReference type="ARBA" id="ARBA00022857"/>
    </source>
</evidence>
<evidence type="ECO:0000313" key="9">
    <source>
        <dbReference type="Proteomes" id="UP000576645"/>
    </source>
</evidence>
<sequence length="422" mass="46960">MTQEPASIDMDAFVIRRERYGEPLAAIQKERVTVPRLGDNQVLVKVMAAGLNYNNVWAASGQPVDVIARRQRQQPDAPDFHIGGSEAAGVVHAVGRRVNRVQVGDEVVVSCSVYDASDHEARCAYDSMFTRTQEIYGYEVNYGSFAEFTRVEDYQCFPKPRFLTWEESASLMLNGPTAYKQLTHWCPNTVKPGDPVLVWGAAGGLGSMSIQIVKALGGVPIGVVSSEERGRYIKTLGAEGYLVRPHYRNLTALPDVDSHDHRLWRHAFSEFKKDYFQVLGAKRLPKIVVEHTGHSTFATSVQICDRAGMVVSVGGTSGYNCNFDVRHLWMHQKRVQGSHYANLAQCEQFLQLVGERKVHPTLNTVYPFSDVAKAHQDLYDGRLVGNASILVNAEESGMGSERDIHCVHRPSSEVDTEASNYE</sequence>
<keyword evidence="5" id="KW-0694">RNA-binding</keyword>
<dbReference type="InterPro" id="IPR020843">
    <property type="entry name" value="ER"/>
</dbReference>
<dbReference type="EC" id="1.3.1.85" evidence="8"/>
<dbReference type="Proteomes" id="UP000576645">
    <property type="component" value="Unassembled WGS sequence"/>
</dbReference>
<evidence type="ECO:0000256" key="3">
    <source>
        <dbReference type="ARBA" id="ARBA00022490"/>
    </source>
</evidence>
<dbReference type="Pfam" id="PF00107">
    <property type="entry name" value="ADH_zinc_N"/>
    <property type="match status" value="1"/>
</dbReference>
<dbReference type="InterPro" id="IPR051603">
    <property type="entry name" value="Zinc-ADH_QOR/CCCR"/>
</dbReference>
<dbReference type="GO" id="GO:0043880">
    <property type="term" value="F:crotonyl-CoA reductase activity"/>
    <property type="evidence" value="ECO:0007669"/>
    <property type="project" value="InterPro"/>
</dbReference>